<dbReference type="OrthoDB" id="5599780at2759"/>
<protein>
    <submittedName>
        <fullName evidence="3">Uncharacterized protein</fullName>
    </submittedName>
</protein>
<dbReference type="EMBL" id="MBFS01000003">
    <property type="protein sequence ID" value="PVV05453.1"/>
    <property type="molecule type" value="Genomic_DNA"/>
</dbReference>
<feature type="region of interest" description="Disordered" evidence="2">
    <location>
        <begin position="235"/>
        <end position="291"/>
    </location>
</feature>
<feature type="compositionally biased region" description="Low complexity" evidence="2">
    <location>
        <begin position="527"/>
        <end position="539"/>
    </location>
</feature>
<dbReference type="AlphaFoldDB" id="A0A2T9ZLH9"/>
<sequence length="689" mass="79175">MATRSRKTGHIFPHKPWTPQEFEVVFEWLKVPENRTIWNQSRVGGAELLSKYVSEKVQNSDRGVRQIEHKVRDLYKRYNEVRKWKTLAKIEGINENEIKTPAGGTRRPFQWYDQCDQVFGEGIKPEIIMTTSEPSFSVEKHYQGRKSNADQYLSSSPGNFSPSKSQRPTSSKRKSFSTFSSSSKKPKALELNPESPSSYDVDQINERISFSISDPRNSTASSRSDMQKNMSLGNLITQSEKPTTPAPFIQYYYPPGQQGNVPNTRGSRPPDLNSPPSEQKPGSNIKGKSVNGGSGLYFKAEFVYSEYEAGNYLNASNRPYDKPLVFKHSEISKIAPHISFNTPNQPRTHPNPPNQKTQGSATYFPYAQTSQAHDTYPRNSPPETGFYSQPRNQAYQSKISKISETRSHSYYTGYQSHRSTNPGSDRLFSENQDTHPRESSKIPEIYPQGQYSNVQQFSYFDSSYVKNTQTSFGYKNMVEATNIPFPRPVTSYHPKSKSLISNTRPEKIPQVSNLVDDYNKNPNSPRSYSFSTTNNSSNETGKDPNNDGTNPSYNPENKKNQPLFADPDVAQRLVSIVTEYLVNQIPEKLKLDQESLESRKDEFENKLESEKQKLENQIWLKKAEIEEKEKEREENRRVREWEFEKMSIQNKQELQLEEARSKARIEELKLELQITETKLKLENLKKDRT</sequence>
<keyword evidence="1" id="KW-0175">Coiled coil</keyword>
<keyword evidence="4" id="KW-1185">Reference proteome</keyword>
<feature type="region of interest" description="Disordered" evidence="2">
    <location>
        <begin position="484"/>
        <end position="563"/>
    </location>
</feature>
<feature type="region of interest" description="Disordered" evidence="2">
    <location>
        <begin position="338"/>
        <end position="394"/>
    </location>
</feature>
<proteinExistence type="predicted"/>
<comment type="caution">
    <text evidence="3">The sequence shown here is derived from an EMBL/GenBank/DDBJ whole genome shotgun (WGS) entry which is preliminary data.</text>
</comment>
<feature type="region of interest" description="Disordered" evidence="2">
    <location>
        <begin position="138"/>
        <end position="203"/>
    </location>
</feature>
<feature type="compositionally biased region" description="Polar residues" evidence="2">
    <location>
        <begin position="339"/>
        <end position="394"/>
    </location>
</feature>
<accession>A0A2T9ZLH9</accession>
<evidence type="ECO:0000313" key="4">
    <source>
        <dbReference type="Proteomes" id="UP000245609"/>
    </source>
</evidence>
<feature type="coiled-coil region" evidence="1">
    <location>
        <begin position="593"/>
        <end position="687"/>
    </location>
</feature>
<feature type="compositionally biased region" description="Low complexity" evidence="2">
    <location>
        <begin position="154"/>
        <end position="169"/>
    </location>
</feature>
<feature type="compositionally biased region" description="Basic and acidic residues" evidence="2">
    <location>
        <begin position="432"/>
        <end position="441"/>
    </location>
</feature>
<feature type="region of interest" description="Disordered" evidence="2">
    <location>
        <begin position="412"/>
        <end position="445"/>
    </location>
</feature>
<evidence type="ECO:0000313" key="3">
    <source>
        <dbReference type="EMBL" id="PVV05453.1"/>
    </source>
</evidence>
<organism evidence="3 4">
    <name type="scientific">Smittium megazygosporum</name>
    <dbReference type="NCBI Taxonomy" id="133381"/>
    <lineage>
        <taxon>Eukaryota</taxon>
        <taxon>Fungi</taxon>
        <taxon>Fungi incertae sedis</taxon>
        <taxon>Zoopagomycota</taxon>
        <taxon>Kickxellomycotina</taxon>
        <taxon>Harpellomycetes</taxon>
        <taxon>Harpellales</taxon>
        <taxon>Legeriomycetaceae</taxon>
        <taxon>Smittium</taxon>
    </lineage>
</organism>
<feature type="compositionally biased region" description="Polar residues" evidence="2">
    <location>
        <begin position="194"/>
        <end position="203"/>
    </location>
</feature>
<name>A0A2T9ZLH9_9FUNG</name>
<reference evidence="3 4" key="1">
    <citation type="journal article" date="2018" name="MBio">
        <title>Comparative Genomics Reveals the Core Gene Toolbox for the Fungus-Insect Symbiosis.</title>
        <authorList>
            <person name="Wang Y."/>
            <person name="Stata M."/>
            <person name="Wang W."/>
            <person name="Stajich J.E."/>
            <person name="White M.M."/>
            <person name="Moncalvo J.M."/>
        </authorList>
    </citation>
    <scope>NUCLEOTIDE SEQUENCE [LARGE SCALE GENOMIC DNA]</scope>
    <source>
        <strain evidence="3 4">SC-DP-2</strain>
    </source>
</reference>
<feature type="compositionally biased region" description="Polar residues" evidence="2">
    <location>
        <begin position="546"/>
        <end position="555"/>
    </location>
</feature>
<gene>
    <name evidence="3" type="ORF">BB560_000026</name>
</gene>
<feature type="compositionally biased region" description="Polar residues" evidence="2">
    <location>
        <begin position="412"/>
        <end position="423"/>
    </location>
</feature>
<dbReference type="Proteomes" id="UP000245609">
    <property type="component" value="Unassembled WGS sequence"/>
</dbReference>
<feature type="compositionally biased region" description="Polar residues" evidence="2">
    <location>
        <begin position="257"/>
        <end position="266"/>
    </location>
</feature>
<evidence type="ECO:0000256" key="1">
    <source>
        <dbReference type="SAM" id="Coils"/>
    </source>
</evidence>
<evidence type="ECO:0000256" key="2">
    <source>
        <dbReference type="SAM" id="MobiDB-lite"/>
    </source>
</evidence>